<protein>
    <submittedName>
        <fullName evidence="1">Uncharacterized protein</fullName>
    </submittedName>
</protein>
<gene>
    <name evidence="1" type="ORF">GCM10007053_23900</name>
</gene>
<comment type="caution">
    <text evidence="1">The sequence shown here is derived from an EMBL/GenBank/DDBJ whole genome shotgun (WGS) entry which is preliminary data.</text>
</comment>
<keyword evidence="2" id="KW-1185">Reference proteome</keyword>
<sequence>MDEAIRALAARKQGIVITGRPNRLLGLLPRVVSRHRLVKLMSVMGDPERAL</sequence>
<accession>A0A918XLB7</accession>
<name>A0A918XLB7_9GAMM</name>
<proteinExistence type="predicted"/>
<dbReference type="Proteomes" id="UP000644693">
    <property type="component" value="Unassembled WGS sequence"/>
</dbReference>
<dbReference type="AlphaFoldDB" id="A0A918XLB7"/>
<evidence type="ECO:0000313" key="1">
    <source>
        <dbReference type="EMBL" id="GHD36047.1"/>
    </source>
</evidence>
<reference evidence="1" key="1">
    <citation type="journal article" date="2014" name="Int. J. Syst. Evol. Microbiol.">
        <title>Complete genome sequence of Corynebacterium casei LMG S-19264T (=DSM 44701T), isolated from a smear-ripened cheese.</title>
        <authorList>
            <consortium name="US DOE Joint Genome Institute (JGI-PGF)"/>
            <person name="Walter F."/>
            <person name="Albersmeier A."/>
            <person name="Kalinowski J."/>
            <person name="Ruckert C."/>
        </authorList>
    </citation>
    <scope>NUCLEOTIDE SEQUENCE</scope>
    <source>
        <strain evidence="1">KCTC 23430</strain>
    </source>
</reference>
<organism evidence="1 2">
    <name type="scientific">Parahalioglobus pacificus</name>
    <dbReference type="NCBI Taxonomy" id="930806"/>
    <lineage>
        <taxon>Bacteria</taxon>
        <taxon>Pseudomonadati</taxon>
        <taxon>Pseudomonadota</taxon>
        <taxon>Gammaproteobacteria</taxon>
        <taxon>Cellvibrionales</taxon>
        <taxon>Halieaceae</taxon>
        <taxon>Parahalioglobus</taxon>
    </lineage>
</organism>
<reference evidence="1" key="2">
    <citation type="submission" date="2020-09" db="EMBL/GenBank/DDBJ databases">
        <authorList>
            <person name="Sun Q."/>
            <person name="Kim S."/>
        </authorList>
    </citation>
    <scope>NUCLEOTIDE SEQUENCE</scope>
    <source>
        <strain evidence="1">KCTC 23430</strain>
    </source>
</reference>
<dbReference type="EMBL" id="BMYM01000002">
    <property type="protein sequence ID" value="GHD36047.1"/>
    <property type="molecule type" value="Genomic_DNA"/>
</dbReference>
<evidence type="ECO:0000313" key="2">
    <source>
        <dbReference type="Proteomes" id="UP000644693"/>
    </source>
</evidence>